<dbReference type="KEGG" id="lak:106162332"/>
<keyword evidence="1" id="KW-1185">Reference proteome</keyword>
<protein>
    <submittedName>
        <fullName evidence="2">Glycine-rich protein-like</fullName>
    </submittedName>
</protein>
<dbReference type="AlphaFoldDB" id="A0A1S3I9X1"/>
<dbReference type="RefSeq" id="XP_013395057.1">
    <property type="nucleotide sequence ID" value="XM_013539603.2"/>
</dbReference>
<dbReference type="Proteomes" id="UP000085678">
    <property type="component" value="Unplaced"/>
</dbReference>
<evidence type="ECO:0000313" key="2">
    <source>
        <dbReference type="RefSeq" id="XP_013395057.1"/>
    </source>
</evidence>
<dbReference type="GeneID" id="106162332"/>
<proteinExistence type="predicted"/>
<evidence type="ECO:0000313" key="1">
    <source>
        <dbReference type="Proteomes" id="UP000085678"/>
    </source>
</evidence>
<gene>
    <name evidence="2" type="primary">LOC106162332</name>
</gene>
<organism evidence="1 2">
    <name type="scientific">Lingula anatina</name>
    <name type="common">Brachiopod</name>
    <name type="synonym">Lingula unguis</name>
    <dbReference type="NCBI Taxonomy" id="7574"/>
    <lineage>
        <taxon>Eukaryota</taxon>
        <taxon>Metazoa</taxon>
        <taxon>Spiralia</taxon>
        <taxon>Lophotrochozoa</taxon>
        <taxon>Brachiopoda</taxon>
        <taxon>Linguliformea</taxon>
        <taxon>Lingulata</taxon>
        <taxon>Lingulida</taxon>
        <taxon>Linguloidea</taxon>
        <taxon>Lingulidae</taxon>
        <taxon>Lingula</taxon>
    </lineage>
</organism>
<dbReference type="InParanoid" id="A0A1S3I9X1"/>
<name>A0A1S3I9X1_LINAN</name>
<sequence>MSGHQRSMHDLGKCLTSRTEHQGAGAYKRQRGERCLYSTALKVTTSTVKMMKCIALLLALAAVAYAAPGLKGYPVGYGSGIGRIGGFGIGKGFGGFGGLGYGGIGGFGKGFGYGGIGGFGKGIGYGGLGGFGKGFGLGGFGLGGYGGVGYGLGLGKGVGFGKFGLHG</sequence>
<reference evidence="2" key="1">
    <citation type="submission" date="2025-08" db="UniProtKB">
        <authorList>
            <consortium name="RefSeq"/>
        </authorList>
    </citation>
    <scope>IDENTIFICATION</scope>
    <source>
        <tissue evidence="2">Gonads</tissue>
    </source>
</reference>
<accession>A0A1S3I9X1</accession>